<name>A0A8J8NWJ9_HALGN</name>
<feature type="transmembrane region" description="Helical" evidence="1">
    <location>
        <begin position="6"/>
        <end position="32"/>
    </location>
</feature>
<dbReference type="AlphaFoldDB" id="A0A8J8NWJ9"/>
<accession>A0A8J8NWJ9</accession>
<sequence length="80" mass="9704">MNDLKFKWIAFQSLVFHQMGRTIMVFVAYNIVDFQNECVLLNILMASFMIFILNMRLWQKTCLKQMESQLTWKQFENCKL</sequence>
<keyword evidence="1" id="KW-0812">Transmembrane</keyword>
<protein>
    <submittedName>
        <fullName evidence="2">Uncharacterized protein</fullName>
    </submittedName>
</protein>
<keyword evidence="1" id="KW-0472">Membrane</keyword>
<evidence type="ECO:0000313" key="2">
    <source>
        <dbReference type="EMBL" id="TNV83161.1"/>
    </source>
</evidence>
<keyword evidence="1" id="KW-1133">Transmembrane helix</keyword>
<proteinExistence type="predicted"/>
<reference evidence="2" key="1">
    <citation type="submission" date="2019-06" db="EMBL/GenBank/DDBJ databases">
        <authorList>
            <person name="Zheng W."/>
        </authorList>
    </citation>
    <scope>NUCLEOTIDE SEQUENCE</scope>
    <source>
        <strain evidence="2">QDHG01</strain>
    </source>
</reference>
<evidence type="ECO:0000256" key="1">
    <source>
        <dbReference type="SAM" id="Phobius"/>
    </source>
</evidence>
<organism evidence="2 3">
    <name type="scientific">Halteria grandinella</name>
    <dbReference type="NCBI Taxonomy" id="5974"/>
    <lineage>
        <taxon>Eukaryota</taxon>
        <taxon>Sar</taxon>
        <taxon>Alveolata</taxon>
        <taxon>Ciliophora</taxon>
        <taxon>Intramacronucleata</taxon>
        <taxon>Spirotrichea</taxon>
        <taxon>Stichotrichia</taxon>
        <taxon>Sporadotrichida</taxon>
        <taxon>Halteriidae</taxon>
        <taxon>Halteria</taxon>
    </lineage>
</organism>
<feature type="transmembrane region" description="Helical" evidence="1">
    <location>
        <begin position="39"/>
        <end position="58"/>
    </location>
</feature>
<dbReference type="EMBL" id="RRYP01004099">
    <property type="protein sequence ID" value="TNV83161.1"/>
    <property type="molecule type" value="Genomic_DNA"/>
</dbReference>
<gene>
    <name evidence="2" type="ORF">FGO68_gene14333</name>
</gene>
<keyword evidence="3" id="KW-1185">Reference proteome</keyword>
<comment type="caution">
    <text evidence="2">The sequence shown here is derived from an EMBL/GenBank/DDBJ whole genome shotgun (WGS) entry which is preliminary data.</text>
</comment>
<evidence type="ECO:0000313" key="3">
    <source>
        <dbReference type="Proteomes" id="UP000785679"/>
    </source>
</evidence>
<dbReference type="Proteomes" id="UP000785679">
    <property type="component" value="Unassembled WGS sequence"/>
</dbReference>